<keyword evidence="8" id="KW-0805">Transcription regulation</keyword>
<evidence type="ECO:0000256" key="7">
    <source>
        <dbReference type="ARBA" id="ARBA00022853"/>
    </source>
</evidence>
<keyword evidence="5 12" id="KW-0863">Zinc-finger</keyword>
<keyword evidence="3" id="KW-0479">Metal-binding</keyword>
<dbReference type="InterPro" id="IPR036236">
    <property type="entry name" value="Znf_C2H2_sf"/>
</dbReference>
<name>A0A8N5EQS3_GEOFO</name>
<reference evidence="16" key="1">
    <citation type="submission" date="2025-08" db="UniProtKB">
        <authorList>
            <consortium name="RefSeq"/>
        </authorList>
    </citation>
    <scope>IDENTIFICATION</scope>
</reference>
<dbReference type="CTD" id="121536"/>
<dbReference type="PANTHER" id="PTHR46541">
    <property type="entry name" value="ZINC FINGER PROTEIN AEBP2"/>
    <property type="match status" value="1"/>
</dbReference>
<feature type="region of interest" description="Disordered" evidence="13">
    <location>
        <begin position="96"/>
        <end position="135"/>
    </location>
</feature>
<dbReference type="Proteomes" id="UP000504602">
    <property type="component" value="Unplaced"/>
</dbReference>
<dbReference type="GO" id="GO:0006357">
    <property type="term" value="P:regulation of transcription by RNA polymerase II"/>
    <property type="evidence" value="ECO:0007669"/>
    <property type="project" value="TreeGrafter"/>
</dbReference>
<dbReference type="InterPro" id="IPR052130">
    <property type="entry name" value="AEBP2/jing_C2H2-ZnF"/>
</dbReference>
<dbReference type="Gene3D" id="3.30.160.60">
    <property type="entry name" value="Classic Zinc Finger"/>
    <property type="match status" value="1"/>
</dbReference>
<dbReference type="SMART" id="SM00355">
    <property type="entry name" value="ZnF_C2H2"/>
    <property type="match status" value="2"/>
</dbReference>
<evidence type="ECO:0000256" key="3">
    <source>
        <dbReference type="ARBA" id="ARBA00022723"/>
    </source>
</evidence>
<evidence type="ECO:0000256" key="1">
    <source>
        <dbReference type="ARBA" id="ARBA00004123"/>
    </source>
</evidence>
<evidence type="ECO:0000256" key="4">
    <source>
        <dbReference type="ARBA" id="ARBA00022737"/>
    </source>
</evidence>
<comment type="subcellular location">
    <subcellularLocation>
        <location evidence="1">Nucleus</location>
    </subcellularLocation>
</comment>
<evidence type="ECO:0000256" key="11">
    <source>
        <dbReference type="ARBA" id="ARBA00037930"/>
    </source>
</evidence>
<evidence type="ECO:0000256" key="10">
    <source>
        <dbReference type="ARBA" id="ARBA00023242"/>
    </source>
</evidence>
<dbReference type="PROSITE" id="PS00028">
    <property type="entry name" value="ZINC_FINGER_C2H2_1"/>
    <property type="match status" value="1"/>
</dbReference>
<evidence type="ECO:0000256" key="8">
    <source>
        <dbReference type="ARBA" id="ARBA00023015"/>
    </source>
</evidence>
<keyword evidence="9" id="KW-0804">Transcription</keyword>
<evidence type="ECO:0000256" key="12">
    <source>
        <dbReference type="PROSITE-ProRule" id="PRU00042"/>
    </source>
</evidence>
<dbReference type="GO" id="GO:0035098">
    <property type="term" value="C:ESC/E(Z) complex"/>
    <property type="evidence" value="ECO:0007669"/>
    <property type="project" value="TreeGrafter"/>
</dbReference>
<dbReference type="PANTHER" id="PTHR46541:SF1">
    <property type="entry name" value="ZINC FINGER PROTEIN AEBP2"/>
    <property type="match status" value="1"/>
</dbReference>
<gene>
    <name evidence="16" type="primary">AEBP2</name>
</gene>
<dbReference type="GO" id="GO:0006325">
    <property type="term" value="P:chromatin organization"/>
    <property type="evidence" value="ECO:0007669"/>
    <property type="project" value="UniProtKB-KW"/>
</dbReference>
<dbReference type="FunFam" id="3.30.160.60:FF:000471">
    <property type="entry name" value="Zinc finger protein AEBP2"/>
    <property type="match status" value="1"/>
</dbReference>
<evidence type="ECO:0000256" key="9">
    <source>
        <dbReference type="ARBA" id="ARBA00023163"/>
    </source>
</evidence>
<dbReference type="RefSeq" id="XP_030916379.1">
    <property type="nucleotide sequence ID" value="XM_031060519.1"/>
</dbReference>
<keyword evidence="4" id="KW-0677">Repeat</keyword>
<keyword evidence="7" id="KW-0156">Chromatin regulator</keyword>
<evidence type="ECO:0000313" key="15">
    <source>
        <dbReference type="Proteomes" id="UP000504602"/>
    </source>
</evidence>
<dbReference type="GO" id="GO:0008270">
    <property type="term" value="F:zinc ion binding"/>
    <property type="evidence" value="ECO:0007669"/>
    <property type="project" value="UniProtKB-KW"/>
</dbReference>
<sequence>MDVDSTISSGRSTPVMMNGQGVAASSAKSIAYTCCWDHCHACFSSSPDLADHIRSIHVDGQRGGVFVCLWKGCKVYNTPSTSQSWLQRHMLTHFSQQNSSKVASQPKAKEESPSKAGMNKRRKLKNKRRRSLPRPHDFFDAQTLDAIRHRAICFNLSAHIESLGKGHSVVFHSTVIAKRKEDSGKIKLLLHWTPEDILPDVWVNESERHQLKTKVVHLSKLPKDTALLLDPNIYRNSSKGGTYSGILKDHFC</sequence>
<dbReference type="AlphaFoldDB" id="A0A8N5EQS3"/>
<accession>A0A8N5EQS3</accession>
<evidence type="ECO:0000256" key="13">
    <source>
        <dbReference type="SAM" id="MobiDB-lite"/>
    </source>
</evidence>
<dbReference type="SUPFAM" id="SSF57667">
    <property type="entry name" value="beta-beta-alpha zinc fingers"/>
    <property type="match status" value="1"/>
</dbReference>
<keyword evidence="15" id="KW-1185">Reference proteome</keyword>
<dbReference type="InterPro" id="IPR059034">
    <property type="entry name" value="SH3_AEBP2_C"/>
</dbReference>
<dbReference type="InterPro" id="IPR013087">
    <property type="entry name" value="Znf_C2H2_type"/>
</dbReference>
<organism evidence="15 16">
    <name type="scientific">Geospiza fortis</name>
    <name type="common">Medium ground-finch</name>
    <dbReference type="NCBI Taxonomy" id="48883"/>
    <lineage>
        <taxon>Eukaryota</taxon>
        <taxon>Metazoa</taxon>
        <taxon>Chordata</taxon>
        <taxon>Craniata</taxon>
        <taxon>Vertebrata</taxon>
        <taxon>Euteleostomi</taxon>
        <taxon>Archelosauria</taxon>
        <taxon>Archosauria</taxon>
        <taxon>Dinosauria</taxon>
        <taxon>Saurischia</taxon>
        <taxon>Theropoda</taxon>
        <taxon>Coelurosauria</taxon>
        <taxon>Aves</taxon>
        <taxon>Neognathae</taxon>
        <taxon>Neoaves</taxon>
        <taxon>Telluraves</taxon>
        <taxon>Australaves</taxon>
        <taxon>Passeriformes</taxon>
        <taxon>Thraupidae</taxon>
        <taxon>Geospiza</taxon>
    </lineage>
</organism>
<comment type="similarity">
    <text evidence="11">Belongs to the AEBP2/jing C2H2-type zinc-finger family.</text>
</comment>
<dbReference type="GeneID" id="102035637"/>
<evidence type="ECO:0000256" key="2">
    <source>
        <dbReference type="ARBA" id="ARBA00022491"/>
    </source>
</evidence>
<evidence type="ECO:0000259" key="14">
    <source>
        <dbReference type="PROSITE" id="PS50157"/>
    </source>
</evidence>
<keyword evidence="2" id="KW-0678">Repressor</keyword>
<proteinExistence type="inferred from homology"/>
<protein>
    <submittedName>
        <fullName evidence="16">Zinc finger protein AEBP2 isoform X2</fullName>
    </submittedName>
</protein>
<evidence type="ECO:0000256" key="6">
    <source>
        <dbReference type="ARBA" id="ARBA00022833"/>
    </source>
</evidence>
<keyword evidence="6" id="KW-0862">Zinc</keyword>
<feature type="compositionally biased region" description="Basic residues" evidence="13">
    <location>
        <begin position="118"/>
        <end position="133"/>
    </location>
</feature>
<feature type="domain" description="C2H2-type" evidence="14">
    <location>
        <begin position="32"/>
        <end position="62"/>
    </location>
</feature>
<dbReference type="Pfam" id="PF26014">
    <property type="entry name" value="SH3_AEBP2_C"/>
    <property type="match status" value="1"/>
</dbReference>
<dbReference type="PROSITE" id="PS50157">
    <property type="entry name" value="ZINC_FINGER_C2H2_2"/>
    <property type="match status" value="1"/>
</dbReference>
<evidence type="ECO:0000256" key="5">
    <source>
        <dbReference type="ARBA" id="ARBA00022771"/>
    </source>
</evidence>
<evidence type="ECO:0000313" key="16">
    <source>
        <dbReference type="RefSeq" id="XP_030916379.1"/>
    </source>
</evidence>
<keyword evidence="10" id="KW-0539">Nucleus</keyword>